<sequence length="505" mass="57891">MLTNPVHRYAVIKETKLKVEASNPSNLSALLVGIVLKATTYSLTVFSCCRALFYLSRAQLILLFADDAVPESLINMPPETGKTMLLELSKHMLSIPKSYLLRRVSHYESFNSLCRTTSTQMTDAKVDNYKDLEAIYKRIHKTLTLIRESRPDAKVQAQECLEKCQNYLGMINTKSVAELELKDSAKCLFSNINTNLEKLIEDSQEAKSGSKNLKKYAANYLADGFYRGGFERFIVEDDPYFTEIFGMHPVIHISFLQSGKSTFSSEFSAVRRCVQASFEEHSYLQEGLMYRGDEQSMKDLERFKKYLHRPEEVTEADFEQSMTFLSRLLNEEFQQNIVVLIDEYDASINAIVNRCPGAKHACKECLSQCYCFDKVNGLMKSFYTTLKQNKVVEKVLMVGIHPTRNRYSEFFMMSEKEFVYLSLYFHQTTESIQKLHHKYKYFLLNTADSVNYNKYTFPALAELSGALFGHVGAGSSLMVFQKIDGHRRIQSLHGNICSRSSCDHL</sequence>
<dbReference type="WBParaSite" id="jg9613.1">
    <property type="protein sequence ID" value="jg9613.1"/>
    <property type="gene ID" value="jg9613"/>
</dbReference>
<evidence type="ECO:0000259" key="1">
    <source>
        <dbReference type="Pfam" id="PF09820"/>
    </source>
</evidence>
<accession>A0A915EUC7</accession>
<keyword evidence="2" id="KW-1185">Reference proteome</keyword>
<dbReference type="PANTHER" id="PTHR34825:SF1">
    <property type="entry name" value="AAA-ATPASE-LIKE DOMAIN-CONTAINING PROTEIN"/>
    <property type="match status" value="1"/>
</dbReference>
<dbReference type="Pfam" id="PF09820">
    <property type="entry name" value="AAA-ATPase_like"/>
    <property type="match status" value="1"/>
</dbReference>
<reference evidence="3" key="1">
    <citation type="submission" date="2022-11" db="UniProtKB">
        <authorList>
            <consortium name="WormBaseParasite"/>
        </authorList>
    </citation>
    <scope>IDENTIFICATION</scope>
</reference>
<dbReference type="AlphaFoldDB" id="A0A915EUC7"/>
<evidence type="ECO:0000313" key="3">
    <source>
        <dbReference type="WBParaSite" id="jg9613.1"/>
    </source>
</evidence>
<organism evidence="2 3">
    <name type="scientific">Ditylenchus dipsaci</name>
    <dbReference type="NCBI Taxonomy" id="166011"/>
    <lineage>
        <taxon>Eukaryota</taxon>
        <taxon>Metazoa</taxon>
        <taxon>Ecdysozoa</taxon>
        <taxon>Nematoda</taxon>
        <taxon>Chromadorea</taxon>
        <taxon>Rhabditida</taxon>
        <taxon>Tylenchina</taxon>
        <taxon>Tylenchomorpha</taxon>
        <taxon>Sphaerularioidea</taxon>
        <taxon>Anguinidae</taxon>
        <taxon>Anguininae</taxon>
        <taxon>Ditylenchus</taxon>
    </lineage>
</organism>
<protein>
    <submittedName>
        <fullName evidence="3">AAA-ATPase-like domain-containing protein</fullName>
    </submittedName>
</protein>
<name>A0A915EUC7_9BILA</name>
<dbReference type="InterPro" id="IPR018631">
    <property type="entry name" value="AAA-ATPase-like_dom"/>
</dbReference>
<feature type="domain" description="AAA-ATPase-like" evidence="1">
    <location>
        <begin position="230"/>
        <end position="402"/>
    </location>
</feature>
<dbReference type="PANTHER" id="PTHR34825">
    <property type="entry name" value="CONSERVED PROTEIN, WITH A WEAK D-GALACTARATE DEHYDRATASE/ALTRONATE HYDROLASE DOMAIN"/>
    <property type="match status" value="1"/>
</dbReference>
<dbReference type="Proteomes" id="UP000887574">
    <property type="component" value="Unplaced"/>
</dbReference>
<proteinExistence type="predicted"/>
<evidence type="ECO:0000313" key="2">
    <source>
        <dbReference type="Proteomes" id="UP000887574"/>
    </source>
</evidence>